<name>A0A4R1JA24_9GAMM</name>
<organism evidence="1 2">
    <name type="scientific">Celerinatantimonas diazotrophica</name>
    <dbReference type="NCBI Taxonomy" id="412034"/>
    <lineage>
        <taxon>Bacteria</taxon>
        <taxon>Pseudomonadati</taxon>
        <taxon>Pseudomonadota</taxon>
        <taxon>Gammaproteobacteria</taxon>
        <taxon>Celerinatantimonadaceae</taxon>
        <taxon>Celerinatantimonas</taxon>
    </lineage>
</organism>
<keyword evidence="2" id="KW-1185">Reference proteome</keyword>
<proteinExistence type="predicted"/>
<accession>A0A4R1JA24</accession>
<dbReference type="EMBL" id="SMGD01000014">
    <property type="protein sequence ID" value="TCK47485.1"/>
    <property type="molecule type" value="Genomic_DNA"/>
</dbReference>
<dbReference type="Proteomes" id="UP000295565">
    <property type="component" value="Unassembled WGS sequence"/>
</dbReference>
<evidence type="ECO:0000313" key="1">
    <source>
        <dbReference type="EMBL" id="TCK47485.1"/>
    </source>
</evidence>
<protein>
    <submittedName>
        <fullName evidence="1">Uncharacterized protein</fullName>
    </submittedName>
</protein>
<dbReference type="AlphaFoldDB" id="A0A4R1JA24"/>
<comment type="caution">
    <text evidence="1">The sequence shown here is derived from an EMBL/GenBank/DDBJ whole genome shotgun (WGS) entry which is preliminary data.</text>
</comment>
<sequence length="86" mass="9714">MPDKISEAWSLFSPVQEDDLNLFANSMKGGNVHYEPLEIAHQGGNGMKYAFFCNATTDKKQYPVMVNIYCGANGHVNELKIIRLEY</sequence>
<dbReference type="RefSeq" id="WP_131913298.1">
    <property type="nucleotide sequence ID" value="NZ_OU594967.1"/>
</dbReference>
<reference evidence="1 2" key="1">
    <citation type="submission" date="2019-03" db="EMBL/GenBank/DDBJ databases">
        <title>Genomic Encyclopedia of Type Strains, Phase IV (KMG-IV): sequencing the most valuable type-strain genomes for metagenomic binning, comparative biology and taxonomic classification.</title>
        <authorList>
            <person name="Goeker M."/>
        </authorList>
    </citation>
    <scope>NUCLEOTIDE SEQUENCE [LARGE SCALE GENOMIC DNA]</scope>
    <source>
        <strain evidence="1 2">DSM 18577</strain>
    </source>
</reference>
<gene>
    <name evidence="1" type="ORF">EV690_2512</name>
</gene>
<evidence type="ECO:0000313" key="2">
    <source>
        <dbReference type="Proteomes" id="UP000295565"/>
    </source>
</evidence>